<dbReference type="GO" id="GO:0005737">
    <property type="term" value="C:cytoplasm"/>
    <property type="evidence" value="ECO:0007669"/>
    <property type="project" value="TreeGrafter"/>
</dbReference>
<dbReference type="InterPro" id="IPR002575">
    <property type="entry name" value="Aminoglycoside_PTrfase"/>
</dbReference>
<dbReference type="EMBL" id="UINC01014476">
    <property type="protein sequence ID" value="SVA61713.1"/>
    <property type="molecule type" value="Genomic_DNA"/>
</dbReference>
<reference evidence="2" key="1">
    <citation type="submission" date="2018-05" db="EMBL/GenBank/DDBJ databases">
        <authorList>
            <person name="Lanie J.A."/>
            <person name="Ng W.-L."/>
            <person name="Kazmierczak K.M."/>
            <person name="Andrzejewski T.M."/>
            <person name="Davidsen T.M."/>
            <person name="Wayne K.J."/>
            <person name="Tettelin H."/>
            <person name="Glass J.I."/>
            <person name="Rusch D."/>
            <person name="Podicherti R."/>
            <person name="Tsui H.-C.T."/>
            <person name="Winkler M.E."/>
        </authorList>
    </citation>
    <scope>NUCLEOTIDE SEQUENCE</scope>
</reference>
<evidence type="ECO:0000259" key="1">
    <source>
        <dbReference type="Pfam" id="PF01636"/>
    </source>
</evidence>
<organism evidence="2">
    <name type="scientific">marine metagenome</name>
    <dbReference type="NCBI Taxonomy" id="408172"/>
    <lineage>
        <taxon>unclassified sequences</taxon>
        <taxon>metagenomes</taxon>
        <taxon>ecological metagenomes</taxon>
    </lineage>
</organism>
<dbReference type="PANTHER" id="PTHR22603:SF66">
    <property type="entry name" value="ETHANOLAMINE KINASE"/>
    <property type="match status" value="1"/>
</dbReference>
<dbReference type="Gene3D" id="3.30.200.20">
    <property type="entry name" value="Phosphorylase Kinase, domain 1"/>
    <property type="match status" value="1"/>
</dbReference>
<dbReference type="Pfam" id="PF01636">
    <property type="entry name" value="APH"/>
    <property type="match status" value="1"/>
</dbReference>
<dbReference type="PANTHER" id="PTHR22603">
    <property type="entry name" value="CHOLINE/ETHANOALAMINE KINASE"/>
    <property type="match status" value="1"/>
</dbReference>
<feature type="domain" description="Aminoglycoside phosphotransferase" evidence="1">
    <location>
        <begin position="31"/>
        <end position="225"/>
    </location>
</feature>
<dbReference type="AlphaFoldDB" id="A0A381XBV5"/>
<protein>
    <recommendedName>
        <fullName evidence="1">Aminoglycoside phosphotransferase domain-containing protein</fullName>
    </recommendedName>
</protein>
<dbReference type="GO" id="GO:0004305">
    <property type="term" value="F:ethanolamine kinase activity"/>
    <property type="evidence" value="ECO:0007669"/>
    <property type="project" value="TreeGrafter"/>
</dbReference>
<name>A0A381XBV5_9ZZZZ</name>
<proteinExistence type="predicted"/>
<sequence>MRKETGLTYVLQWLATSFPEAGEVVFSNSYIKKISGGISNESYRVVTGDYDWVIRLRKCNKASYLLDIEIEIKLLKSAAEADLVPVVIKGDSVAGILVTQYLKGSKPWTQNLARQHRNITRIANRLREFHQIDMNLEIYRPLGVSQSYIDEAGSLCERDRAWSEELITHAKNYEQCYRPKVVCHNDLVAENILDDGTLRFIDLEYAVVADPILDLASLVAMNDFEGDQVSYLLYNYYGGEPPCSAQSFFNIVRMTRLLSYFWCLSRMQEAEDSSPFKLFAAEMAAMLR</sequence>
<dbReference type="SUPFAM" id="SSF56112">
    <property type="entry name" value="Protein kinase-like (PK-like)"/>
    <property type="match status" value="1"/>
</dbReference>
<dbReference type="Gene3D" id="3.90.1200.10">
    <property type="match status" value="1"/>
</dbReference>
<dbReference type="GO" id="GO:0006646">
    <property type="term" value="P:phosphatidylethanolamine biosynthetic process"/>
    <property type="evidence" value="ECO:0007669"/>
    <property type="project" value="TreeGrafter"/>
</dbReference>
<evidence type="ECO:0000313" key="2">
    <source>
        <dbReference type="EMBL" id="SVA61713.1"/>
    </source>
</evidence>
<dbReference type="CDD" id="cd05151">
    <property type="entry name" value="ChoK-like"/>
    <property type="match status" value="1"/>
</dbReference>
<gene>
    <name evidence="2" type="ORF">METZ01_LOCUS114567</name>
</gene>
<accession>A0A381XBV5</accession>
<dbReference type="InterPro" id="IPR011009">
    <property type="entry name" value="Kinase-like_dom_sf"/>
</dbReference>